<keyword evidence="3" id="KW-0862">Zinc</keyword>
<organism evidence="5 6">
    <name type="scientific">Pseudomonas phage NP1</name>
    <dbReference type="NCBI Taxonomy" id="1844477"/>
    <lineage>
        <taxon>Viruses</taxon>
        <taxon>Duplodnaviria</taxon>
        <taxon>Heunggongvirae</taxon>
        <taxon>Uroviricota</taxon>
        <taxon>Caudoviricetes</taxon>
        <taxon>Queuovirinae</taxon>
        <taxon>Nipunavirus</taxon>
        <taxon>Nipunavirus quinobequin</taxon>
        <taxon>Nipunavirus NP1</taxon>
    </lineage>
</organism>
<keyword evidence="4" id="KW-0456">Lyase</keyword>
<dbReference type="RefSeq" id="YP_009285848.1">
    <property type="nucleotide sequence ID" value="NC_031058.1"/>
</dbReference>
<dbReference type="InterPro" id="IPR007115">
    <property type="entry name" value="6-PTP_synth/QueD"/>
</dbReference>
<reference evidence="5 6" key="1">
    <citation type="submission" date="2016-04" db="EMBL/GenBank/DDBJ databases">
        <title>NP1 phage genome sequence analysis.</title>
        <authorList>
            <person name="Chaudhry W.N."/>
        </authorList>
    </citation>
    <scope>NUCLEOTIDE SEQUENCE [LARGE SCALE GENOMIC DNA]</scope>
</reference>
<dbReference type="GO" id="GO:0046872">
    <property type="term" value="F:metal ion binding"/>
    <property type="evidence" value="ECO:0007669"/>
    <property type="project" value="UniProtKB-KW"/>
</dbReference>
<keyword evidence="6" id="KW-1185">Reference proteome</keyword>
<evidence type="ECO:0000256" key="2">
    <source>
        <dbReference type="ARBA" id="ARBA00022723"/>
    </source>
</evidence>
<dbReference type="Pfam" id="PF01242">
    <property type="entry name" value="PTPS"/>
    <property type="match status" value="1"/>
</dbReference>
<evidence type="ECO:0000313" key="6">
    <source>
        <dbReference type="Proteomes" id="UP000202195"/>
    </source>
</evidence>
<name>A0A172PZV4_9CAUD</name>
<evidence type="ECO:0000256" key="1">
    <source>
        <dbReference type="ARBA" id="ARBA00001947"/>
    </source>
</evidence>
<dbReference type="Gene3D" id="3.30.479.10">
    <property type="entry name" value="6-pyruvoyl tetrahydropterin synthase/QueD"/>
    <property type="match status" value="1"/>
</dbReference>
<evidence type="ECO:0000313" key="5">
    <source>
        <dbReference type="EMBL" id="AND74887.1"/>
    </source>
</evidence>
<dbReference type="InterPro" id="IPR038418">
    <property type="entry name" value="6-PTP_synth/QueD_sf"/>
</dbReference>
<keyword evidence="2" id="KW-0479">Metal-binding</keyword>
<dbReference type="GeneID" id="29079831"/>
<comment type="cofactor">
    <cofactor evidence="1">
        <name>Zn(2+)</name>
        <dbReference type="ChEBI" id="CHEBI:29105"/>
    </cofactor>
</comment>
<protein>
    <submittedName>
        <fullName evidence="5">6-carboxytetrahydropterin synthase</fullName>
    </submittedName>
</protein>
<dbReference type="GO" id="GO:0016829">
    <property type="term" value="F:lyase activity"/>
    <property type="evidence" value="ECO:0007669"/>
    <property type="project" value="UniProtKB-KW"/>
</dbReference>
<proteinExistence type="predicted"/>
<evidence type="ECO:0000256" key="4">
    <source>
        <dbReference type="ARBA" id="ARBA00023239"/>
    </source>
</evidence>
<evidence type="ECO:0000256" key="3">
    <source>
        <dbReference type="ARBA" id="ARBA00022833"/>
    </source>
</evidence>
<dbReference type="OrthoDB" id="20638at10239"/>
<dbReference type="PANTHER" id="PTHR12589:SF7">
    <property type="entry name" value="6-PYRUVOYL TETRAHYDROBIOPTERIN SYNTHASE"/>
    <property type="match status" value="1"/>
</dbReference>
<dbReference type="Proteomes" id="UP000202195">
    <property type="component" value="Segment"/>
</dbReference>
<dbReference type="PANTHER" id="PTHR12589">
    <property type="entry name" value="PYRUVOYL TETRAHYDROBIOPTERIN SYNTHASE"/>
    <property type="match status" value="1"/>
</dbReference>
<sequence>MPWQAKRYHDISCGHRVFQHESKCAHLHGHNYRVHFTCEAEELDNIGRVIDFSDMKTRLCMWLEDNWDHKTLIWENDPWAKVLPEIDPTIVIVPFNPTAENIAQHLVEVIGPQQLAGTGIKLVHCDVEETRKCSASFHAH</sequence>
<dbReference type="KEGG" id="vg:29079831"/>
<dbReference type="EMBL" id="KX129925">
    <property type="protein sequence ID" value="AND74887.1"/>
    <property type="molecule type" value="Genomic_DNA"/>
</dbReference>
<accession>A0A172PZV4</accession>
<dbReference type="SUPFAM" id="SSF55620">
    <property type="entry name" value="Tetrahydrobiopterin biosynthesis enzymes-like"/>
    <property type="match status" value="1"/>
</dbReference>